<protein>
    <recommendedName>
        <fullName evidence="7 8">DNA mismatch repair protein MutS</fullName>
    </recommendedName>
</protein>
<dbReference type="Proteomes" id="UP001500880">
    <property type="component" value="Unassembled WGS sequence"/>
</dbReference>
<dbReference type="InterPro" id="IPR007695">
    <property type="entry name" value="DNA_mismatch_repair_MutS-lik_N"/>
</dbReference>
<dbReference type="NCBIfam" id="TIGR01070">
    <property type="entry name" value="mutS1"/>
    <property type="match status" value="1"/>
</dbReference>
<dbReference type="InterPro" id="IPR016151">
    <property type="entry name" value="DNA_mismatch_repair_MutS_N"/>
</dbReference>
<evidence type="ECO:0000256" key="7">
    <source>
        <dbReference type="HAMAP-Rule" id="MF_00096"/>
    </source>
</evidence>
<organism evidence="11 12">
    <name type="scientific">Salinibacillus aidingensis</name>
    <dbReference type="NCBI Taxonomy" id="237684"/>
    <lineage>
        <taxon>Bacteria</taxon>
        <taxon>Bacillati</taxon>
        <taxon>Bacillota</taxon>
        <taxon>Bacilli</taxon>
        <taxon>Bacillales</taxon>
        <taxon>Bacillaceae</taxon>
        <taxon>Salinibacillus</taxon>
    </lineage>
</organism>
<proteinExistence type="inferred from homology"/>
<evidence type="ECO:0000256" key="1">
    <source>
        <dbReference type="ARBA" id="ARBA00006271"/>
    </source>
</evidence>
<dbReference type="InterPro" id="IPR007861">
    <property type="entry name" value="DNA_mismatch_repair_MutS_clamp"/>
</dbReference>
<comment type="function">
    <text evidence="7">This protein is involved in the repair of mismatches in DNA. It is possible that it carries out the mismatch recognition step. This protein has a weak ATPase activity.</text>
</comment>
<keyword evidence="6 7" id="KW-0234">DNA repair</keyword>
<dbReference type="InterPro" id="IPR007696">
    <property type="entry name" value="DNA_mismatch_repair_MutS_core"/>
</dbReference>
<dbReference type="HAMAP" id="MF_00096">
    <property type="entry name" value="MutS"/>
    <property type="match status" value="1"/>
</dbReference>
<dbReference type="InterPro" id="IPR027417">
    <property type="entry name" value="P-loop_NTPase"/>
</dbReference>
<evidence type="ECO:0000256" key="9">
    <source>
        <dbReference type="RuleBase" id="RU003756"/>
    </source>
</evidence>
<dbReference type="RefSeq" id="WP_343841320.1">
    <property type="nucleotide sequence ID" value="NZ_BAAADO010000004.1"/>
</dbReference>
<dbReference type="Pfam" id="PF05190">
    <property type="entry name" value="MutS_IV"/>
    <property type="match status" value="1"/>
</dbReference>
<dbReference type="SUPFAM" id="SSF53150">
    <property type="entry name" value="DNA repair protein MutS, domain II"/>
    <property type="match status" value="1"/>
</dbReference>
<keyword evidence="2 7" id="KW-0547">Nucleotide-binding</keyword>
<evidence type="ECO:0000256" key="6">
    <source>
        <dbReference type="ARBA" id="ARBA00023204"/>
    </source>
</evidence>
<dbReference type="PROSITE" id="PS00486">
    <property type="entry name" value="DNA_MISMATCH_REPAIR_2"/>
    <property type="match status" value="1"/>
</dbReference>
<dbReference type="Gene3D" id="3.40.1170.10">
    <property type="entry name" value="DNA repair protein MutS, domain I"/>
    <property type="match status" value="1"/>
</dbReference>
<dbReference type="SUPFAM" id="SSF52540">
    <property type="entry name" value="P-loop containing nucleoside triphosphate hydrolases"/>
    <property type="match status" value="1"/>
</dbReference>
<dbReference type="PANTHER" id="PTHR11361:SF34">
    <property type="entry name" value="DNA MISMATCH REPAIR PROTEIN MSH1, MITOCHONDRIAL"/>
    <property type="match status" value="1"/>
</dbReference>
<evidence type="ECO:0000256" key="2">
    <source>
        <dbReference type="ARBA" id="ARBA00022741"/>
    </source>
</evidence>
<evidence type="ECO:0000313" key="11">
    <source>
        <dbReference type="EMBL" id="GAA0496145.1"/>
    </source>
</evidence>
<dbReference type="InterPro" id="IPR036187">
    <property type="entry name" value="DNA_mismatch_repair_MutS_sf"/>
</dbReference>
<comment type="caution">
    <text evidence="11">The sequence shown here is derived from an EMBL/GenBank/DDBJ whole genome shotgun (WGS) entry which is preliminary data.</text>
</comment>
<comment type="similarity">
    <text evidence="1 7 9">Belongs to the DNA mismatch repair MutS family.</text>
</comment>
<dbReference type="SUPFAM" id="SSF55271">
    <property type="entry name" value="DNA repair protein MutS, domain I"/>
    <property type="match status" value="1"/>
</dbReference>
<dbReference type="Pfam" id="PF05188">
    <property type="entry name" value="MutS_II"/>
    <property type="match status" value="1"/>
</dbReference>
<keyword evidence="3 7" id="KW-0227">DNA damage</keyword>
<sequence>MAQYTPMIQQYLQVKEQYKDTFLFFRLGDFYEMFFDDALLASKELEITLTSRDGGGEERIPMCGIPFHSSANYIKNLIEKGYKVAICEQVEDPKQAKGVVRREVIQVITPGTVMEGELLDEKENNFIASLTPLDDERFVVAYNDLSTGENSVSFIRDGFDSVLSELFNRPVKEIVVPSDLQETWAEMLTQRLNVTISQEDSVDIPDESKELVQNLKQKELITGFARLFQYLARTQKRAMTHLQPVQYIELSQYMKLDMYSKRNLELTETIRKKGKEGSLLWVLDKTVTAMGARMLKKWLDRPLLSTTEMERRHQQVEGLLEQYFEREALREALKEVYDLERLSGRVAYGNVNARDLIQLKKSLHQIPEIIQVLQDFQQEELAQLADTINPLESLKEILEKSIAETPPLSIKEGDIIKDGYHEQLDQYRDASRNGKQWIAELERKEREATGIKSLKVGFNKVFGYYIEVTKANLHLIPEGRYERKQTLSNAERFITPELKEKESLILESEEKSVELEYEIFIDIREQVKTFIPELQKLAEQMSELDVLQSFAVVSDENRYTRPSFTNGHELHIENGRHPVVEQVMKDDHYVPNDVRMDENRDILLITGPNMAGKSTYMRQLALIVIMGQVGCFVPADRAELPVFDQIFTRIGAADDLVAGQSTFMVEMLEAKHALTKATENSLILLDEIGRGTSTYDGMSLAQAIVEYIHNHIHAKTLFSTHYHELTSLSDSLERLSNVHVKAEEHDGNVVFLHKIQDGAADESYGIHVAKLAELPSPLIDRAYEILNQFEHSESSRVPSANEEEQLDFFAFKEPAQKKQETENSKSVSTAEKTIMDEIKGLNMLNMTPMEAMNTLFAIQQKLNK</sequence>
<accession>A0ABN1BGJ4</accession>
<keyword evidence="4 7" id="KW-0067">ATP-binding</keyword>
<evidence type="ECO:0000256" key="8">
    <source>
        <dbReference type="NCBIfam" id="TIGR01070"/>
    </source>
</evidence>
<dbReference type="Gene3D" id="1.10.1420.10">
    <property type="match status" value="2"/>
</dbReference>
<dbReference type="Pfam" id="PF00488">
    <property type="entry name" value="MutS_V"/>
    <property type="match status" value="1"/>
</dbReference>
<dbReference type="NCBIfam" id="NF003810">
    <property type="entry name" value="PRK05399.1"/>
    <property type="match status" value="1"/>
</dbReference>
<evidence type="ECO:0000256" key="3">
    <source>
        <dbReference type="ARBA" id="ARBA00022763"/>
    </source>
</evidence>
<dbReference type="InterPro" id="IPR007860">
    <property type="entry name" value="DNA_mmatch_repair_MutS_con_dom"/>
</dbReference>
<dbReference type="SMART" id="SM00534">
    <property type="entry name" value="MUTSac"/>
    <property type="match status" value="1"/>
</dbReference>
<dbReference type="PANTHER" id="PTHR11361">
    <property type="entry name" value="DNA MISMATCH REPAIR PROTEIN MUTS FAMILY MEMBER"/>
    <property type="match status" value="1"/>
</dbReference>
<reference evidence="11 12" key="1">
    <citation type="journal article" date="2019" name="Int. J. Syst. Evol. Microbiol.">
        <title>The Global Catalogue of Microorganisms (GCM) 10K type strain sequencing project: providing services to taxonomists for standard genome sequencing and annotation.</title>
        <authorList>
            <consortium name="The Broad Institute Genomics Platform"/>
            <consortium name="The Broad Institute Genome Sequencing Center for Infectious Disease"/>
            <person name="Wu L."/>
            <person name="Ma J."/>
        </authorList>
    </citation>
    <scope>NUCLEOTIDE SEQUENCE [LARGE SCALE GENOMIC DNA]</scope>
    <source>
        <strain evidence="11 12">JCM 12389</strain>
    </source>
</reference>
<dbReference type="InterPro" id="IPR005748">
    <property type="entry name" value="DNA_mismatch_repair_MutS"/>
</dbReference>
<evidence type="ECO:0000256" key="4">
    <source>
        <dbReference type="ARBA" id="ARBA00022840"/>
    </source>
</evidence>
<feature type="domain" description="DNA mismatch repair proteins mutS family" evidence="10">
    <location>
        <begin position="681"/>
        <end position="697"/>
    </location>
</feature>
<dbReference type="PIRSF" id="PIRSF037677">
    <property type="entry name" value="DNA_mis_repair_Msh6"/>
    <property type="match status" value="1"/>
</dbReference>
<dbReference type="Pfam" id="PF05192">
    <property type="entry name" value="MutS_III"/>
    <property type="match status" value="1"/>
</dbReference>
<name>A0ABN1BGJ4_9BACI</name>
<dbReference type="InterPro" id="IPR000432">
    <property type="entry name" value="DNA_mismatch_repair_MutS_C"/>
</dbReference>
<keyword evidence="5 7" id="KW-0238">DNA-binding</keyword>
<dbReference type="EMBL" id="BAAADO010000004">
    <property type="protein sequence ID" value="GAA0496145.1"/>
    <property type="molecule type" value="Genomic_DNA"/>
</dbReference>
<evidence type="ECO:0000259" key="10">
    <source>
        <dbReference type="PROSITE" id="PS00486"/>
    </source>
</evidence>
<dbReference type="InterPro" id="IPR045076">
    <property type="entry name" value="MutS"/>
</dbReference>
<dbReference type="Pfam" id="PF01624">
    <property type="entry name" value="MutS_I"/>
    <property type="match status" value="1"/>
</dbReference>
<dbReference type="SUPFAM" id="SSF48334">
    <property type="entry name" value="DNA repair protein MutS, domain III"/>
    <property type="match status" value="1"/>
</dbReference>
<dbReference type="InterPro" id="IPR036678">
    <property type="entry name" value="MutS_con_dom_sf"/>
</dbReference>
<dbReference type="CDD" id="cd03284">
    <property type="entry name" value="ABC_MutS1"/>
    <property type="match status" value="1"/>
</dbReference>
<evidence type="ECO:0000313" key="12">
    <source>
        <dbReference type="Proteomes" id="UP001500880"/>
    </source>
</evidence>
<evidence type="ECO:0000256" key="5">
    <source>
        <dbReference type="ARBA" id="ARBA00023125"/>
    </source>
</evidence>
<feature type="binding site" evidence="7">
    <location>
        <begin position="607"/>
        <end position="614"/>
    </location>
    <ligand>
        <name>ATP</name>
        <dbReference type="ChEBI" id="CHEBI:30616"/>
    </ligand>
</feature>
<dbReference type="Gene3D" id="3.40.50.300">
    <property type="entry name" value="P-loop containing nucleotide triphosphate hydrolases"/>
    <property type="match status" value="1"/>
</dbReference>
<dbReference type="SMART" id="SM00533">
    <property type="entry name" value="MUTSd"/>
    <property type="match status" value="1"/>
</dbReference>
<dbReference type="InterPro" id="IPR017261">
    <property type="entry name" value="DNA_mismatch_repair_MutS/MSH"/>
</dbReference>
<gene>
    <name evidence="7 11" type="primary">mutS</name>
    <name evidence="11" type="ORF">GCM10008986_23770</name>
</gene>
<keyword evidence="12" id="KW-1185">Reference proteome</keyword>
<dbReference type="Gene3D" id="3.30.420.110">
    <property type="entry name" value="MutS, connector domain"/>
    <property type="match status" value="1"/>
</dbReference>